<keyword evidence="3" id="KW-1185">Reference proteome</keyword>
<protein>
    <recommendedName>
        <fullName evidence="4">Copper chaperone PCu(A)C</fullName>
    </recommendedName>
</protein>
<reference evidence="2 3" key="1">
    <citation type="submission" date="2020-08" db="EMBL/GenBank/DDBJ databases">
        <title>Genomic Encyclopedia of Type Strains, Phase IV (KMG-IV): sequencing the most valuable type-strain genomes for metagenomic binning, comparative biology and taxonomic classification.</title>
        <authorList>
            <person name="Goeker M."/>
        </authorList>
    </citation>
    <scope>NUCLEOTIDE SEQUENCE [LARGE SCALE GENOMIC DNA]</scope>
    <source>
        <strain evidence="2 3">DSM 14552</strain>
    </source>
</reference>
<dbReference type="EMBL" id="JACICY010000007">
    <property type="protein sequence ID" value="MBB3861573.1"/>
    <property type="molecule type" value="Genomic_DNA"/>
</dbReference>
<evidence type="ECO:0000313" key="3">
    <source>
        <dbReference type="Proteomes" id="UP000562395"/>
    </source>
</evidence>
<sequence>MNAKRIIAAMAGFALIALPAAAIAHGSMKPSHGGLVTMTGETVVELVRAPKSVDIYISEEDEPLAASGFTGKLIVTASGAKKETPLVAQKGNKMTAPGLKIPAGAKVVVALTSKAGGAKTLASFMVK</sequence>
<evidence type="ECO:0000256" key="1">
    <source>
        <dbReference type="SAM" id="SignalP"/>
    </source>
</evidence>
<keyword evidence="1" id="KW-0732">Signal</keyword>
<evidence type="ECO:0008006" key="4">
    <source>
        <dbReference type="Google" id="ProtNLM"/>
    </source>
</evidence>
<feature type="chain" id="PRO_5031221739" description="Copper chaperone PCu(A)C" evidence="1">
    <location>
        <begin position="25"/>
        <end position="127"/>
    </location>
</feature>
<comment type="caution">
    <text evidence="2">The sequence shown here is derived from an EMBL/GenBank/DDBJ whole genome shotgun (WGS) entry which is preliminary data.</text>
</comment>
<dbReference type="RefSeq" id="WP_183614084.1">
    <property type="nucleotide sequence ID" value="NZ_JACICY010000007.1"/>
</dbReference>
<organism evidence="2 3">
    <name type="scientific">Novosphingobium hassiacum</name>
    <dbReference type="NCBI Taxonomy" id="173676"/>
    <lineage>
        <taxon>Bacteria</taxon>
        <taxon>Pseudomonadati</taxon>
        <taxon>Pseudomonadota</taxon>
        <taxon>Alphaproteobacteria</taxon>
        <taxon>Sphingomonadales</taxon>
        <taxon>Sphingomonadaceae</taxon>
        <taxon>Novosphingobium</taxon>
    </lineage>
</organism>
<proteinExistence type="predicted"/>
<dbReference type="Proteomes" id="UP000562395">
    <property type="component" value="Unassembled WGS sequence"/>
</dbReference>
<gene>
    <name evidence="2" type="ORF">GGQ88_002861</name>
</gene>
<accession>A0A7W6EWR9</accession>
<evidence type="ECO:0000313" key="2">
    <source>
        <dbReference type="EMBL" id="MBB3861573.1"/>
    </source>
</evidence>
<name>A0A7W6EWR9_9SPHN</name>
<dbReference type="AlphaFoldDB" id="A0A7W6EWR9"/>
<feature type="signal peptide" evidence="1">
    <location>
        <begin position="1"/>
        <end position="24"/>
    </location>
</feature>